<dbReference type="EMBL" id="QYBA01000266">
    <property type="protein sequence ID" value="TKY91078.1"/>
    <property type="molecule type" value="Genomic_DNA"/>
</dbReference>
<reference evidence="1" key="1">
    <citation type="submission" date="2018-09" db="EMBL/GenBank/DDBJ databases">
        <title>A genomic encyclopedia of anaerobic methanotrophic archaea.</title>
        <authorList>
            <person name="Skennerton C.T."/>
            <person name="Chadwick G.L."/>
            <person name="Laso-Perez R."/>
            <person name="Leu A.O."/>
            <person name="Speth D.R."/>
            <person name="Yu H."/>
            <person name="Morgan-Lang C."/>
            <person name="Hatzenpichler R."/>
            <person name="Goudeau D."/>
            <person name="Malmstrom R."/>
            <person name="Woyke T."/>
            <person name="Hallam S."/>
            <person name="Tyson G.W."/>
            <person name="Wegener G."/>
            <person name="Boetius A."/>
            <person name="Orphan V.J."/>
        </authorList>
    </citation>
    <scope>NUCLEOTIDE SEQUENCE</scope>
    <source>
        <strain evidence="1">CONS3730D10UFb2</strain>
    </source>
</reference>
<protein>
    <submittedName>
        <fullName evidence="1">Glycosyltransferase family 2 protein</fullName>
    </submittedName>
</protein>
<comment type="caution">
    <text evidence="1">The sequence shown here is derived from an EMBL/GenBank/DDBJ whole genome shotgun (WGS) entry which is preliminary data.</text>
</comment>
<name>A0AC61S979_9EURY</name>
<gene>
    <name evidence="1" type="ORF">C5S46_07765</name>
</gene>
<evidence type="ECO:0000313" key="2">
    <source>
        <dbReference type="Proteomes" id="UP000315423"/>
    </source>
</evidence>
<sequence length="297" mass="34216">MKELFNPLVYIITINWNGIDDTIECLDSLKGITYPNCKIIVVDNGSKNNQAEKIKEKFRNIELIKNKKNEGFVIANNQGIKLALKNGADYILLLNNDTIIKNDFLNILIEYAEKDNNVGILSPKIIYYDSEMIWSMGGRISYLTGISIMIGKTKKPEQYNKIIEPDFLTGCAMLIKRKVFDKIGLLDPIYFAYYEDVDFSFKARKAGYTIKVIPESIIWHKKSASAGIRGSIREINKLQAYLWARNGIIFGRKNISGWRKISFLFGHLTFKFLFVLLNLTEKKYIRCYVQGLIHARK</sequence>
<accession>A0AC61S979</accession>
<organism evidence="1 2">
    <name type="scientific">Candidatus Methanomarinus sp</name>
    <dbReference type="NCBI Taxonomy" id="3386244"/>
    <lineage>
        <taxon>Archaea</taxon>
        <taxon>Methanobacteriati</taxon>
        <taxon>Methanobacteriota</taxon>
        <taxon>Stenosarchaea group</taxon>
        <taxon>Methanomicrobia</taxon>
        <taxon>Methanosarcinales</taxon>
        <taxon>ANME-2 cluster</taxon>
        <taxon>Candidatus Methanocomedenaceae</taxon>
        <taxon>Candidatus Methanomarinus</taxon>
    </lineage>
</organism>
<proteinExistence type="predicted"/>
<dbReference type="Proteomes" id="UP000315423">
    <property type="component" value="Unassembled WGS sequence"/>
</dbReference>
<evidence type="ECO:0000313" key="1">
    <source>
        <dbReference type="EMBL" id="TKY91078.1"/>
    </source>
</evidence>